<evidence type="ECO:0000256" key="2">
    <source>
        <dbReference type="SAM" id="SignalP"/>
    </source>
</evidence>
<accession>A0AAJ5WSB1</accession>
<feature type="region of interest" description="Disordered" evidence="1">
    <location>
        <begin position="167"/>
        <end position="247"/>
    </location>
</feature>
<feature type="chain" id="PRO_5042459626" evidence="2">
    <location>
        <begin position="19"/>
        <end position="382"/>
    </location>
</feature>
<keyword evidence="2" id="KW-0732">Signal</keyword>
<dbReference type="EMBL" id="CP119311">
    <property type="protein sequence ID" value="WEK34787.1"/>
    <property type="molecule type" value="Genomic_DNA"/>
</dbReference>
<evidence type="ECO:0000313" key="4">
    <source>
        <dbReference type="Proteomes" id="UP001220610"/>
    </source>
</evidence>
<dbReference type="Proteomes" id="UP001220610">
    <property type="component" value="Chromosome"/>
</dbReference>
<reference evidence="3" key="1">
    <citation type="submission" date="2023-03" db="EMBL/GenBank/DDBJ databases">
        <title>Andean soil-derived lignocellulolytic bacterial consortium as a source of novel taxa and putative plastic-active enzymes.</title>
        <authorList>
            <person name="Diaz-Garcia L."/>
            <person name="Chuvochina M."/>
            <person name="Feuerriegel G."/>
            <person name="Bunk B."/>
            <person name="Sproer C."/>
            <person name="Streit W.R."/>
            <person name="Rodriguez L.M."/>
            <person name="Overmann J."/>
            <person name="Jimenez D.J."/>
        </authorList>
    </citation>
    <scope>NUCLEOTIDE SEQUENCE</scope>
    <source>
        <strain evidence="3">MAG 7</strain>
    </source>
</reference>
<name>A0AAJ5WSB1_9BACT</name>
<sequence length="382" mass="42545">MKRFLSFVVFFTALSAAAQDLTGVWRGSFNSGGSRFMEMPGLDNRYKFEVQLDQRNKAFSGVTYSYLTTVFYGKASCRGTVNPKTSKVLLEELKIVEVRMSNSTSACIMTCFLQYSKIGDEEFMEGTYSSMNEKDSSNCGKGTVFLRKVTSSDFYKEPFLIKREAEKEKAAQQLARKDTPRITPPARTNPPATQKPNPTVKKTSPSLVPSNNLARKSTAPPKQPERPVAKTNPAPAPVTIATVPPADTPKPVVRVNIPAVPTPHDLATRKNELVRTITTSAREITINIYDNGSIDNDTVSVYLDKKLVLGNKRLTDRPITLKFELNEDQDYHELVMVAENLGEIPPNTSLMVVKAGSQQFEVRITSTEQKNAVVIFKFDKNR</sequence>
<evidence type="ECO:0000313" key="3">
    <source>
        <dbReference type="EMBL" id="WEK34787.1"/>
    </source>
</evidence>
<feature type="compositionally biased region" description="Polar residues" evidence="1">
    <location>
        <begin position="190"/>
        <end position="215"/>
    </location>
</feature>
<evidence type="ECO:0000256" key="1">
    <source>
        <dbReference type="SAM" id="MobiDB-lite"/>
    </source>
</evidence>
<feature type="compositionally biased region" description="Low complexity" evidence="1">
    <location>
        <begin position="231"/>
        <end position="245"/>
    </location>
</feature>
<feature type="signal peptide" evidence="2">
    <location>
        <begin position="1"/>
        <end position="18"/>
    </location>
</feature>
<protein>
    <submittedName>
        <fullName evidence="3">Uncharacterized protein</fullName>
    </submittedName>
</protein>
<dbReference type="AlphaFoldDB" id="A0AAJ5WSB1"/>
<organism evidence="3 4">
    <name type="scientific">Candidatus Pseudobacter hemicellulosilyticus</name>
    <dbReference type="NCBI Taxonomy" id="3121375"/>
    <lineage>
        <taxon>Bacteria</taxon>
        <taxon>Pseudomonadati</taxon>
        <taxon>Bacteroidota</taxon>
        <taxon>Chitinophagia</taxon>
        <taxon>Chitinophagales</taxon>
        <taxon>Chitinophagaceae</taxon>
        <taxon>Pseudobacter</taxon>
    </lineage>
</organism>
<proteinExistence type="predicted"/>
<gene>
    <name evidence="3" type="ORF">P0Y53_20055</name>
</gene>
<feature type="compositionally biased region" description="Basic and acidic residues" evidence="1">
    <location>
        <begin position="167"/>
        <end position="180"/>
    </location>
</feature>